<dbReference type="InterPro" id="IPR004606">
    <property type="entry name" value="Mop_domain"/>
</dbReference>
<accession>A0ABU3G6A9</accession>
<reference evidence="3 4" key="1">
    <citation type="submission" date="2023-08" db="EMBL/GenBank/DDBJ databases">
        <title>Microbacterium aquilitoris sp. nov. and Microbacterium gwkjibeachense sp. nov., isolated from beach.</title>
        <authorList>
            <person name="Lee S.D."/>
            <person name="Yang H."/>
            <person name="Kim I."/>
        </authorList>
    </citation>
    <scope>NUCLEOTIDE SEQUENCE [LARGE SCALE GENOMIC DNA]</scope>
    <source>
        <strain evidence="3 4">KSW4-11</strain>
    </source>
</reference>
<protein>
    <submittedName>
        <fullName evidence="3">TOBE domain-containing protein</fullName>
    </submittedName>
</protein>
<dbReference type="Proteomes" id="UP001251849">
    <property type="component" value="Unassembled WGS sequence"/>
</dbReference>
<comment type="caution">
    <text evidence="3">The sequence shown here is derived from an EMBL/GenBank/DDBJ whole genome shotgun (WGS) entry which is preliminary data.</text>
</comment>
<keyword evidence="4" id="KW-1185">Reference proteome</keyword>
<keyword evidence="1" id="KW-0500">Molybdenum</keyword>
<dbReference type="RefSeq" id="WP_217530963.1">
    <property type="nucleotide sequence ID" value="NZ_JAUZVV010000001.1"/>
</dbReference>
<name>A0ABU3G6A9_9MICO</name>
<sequence length="130" mass="13725">MTTYRVARAARLLGVSDDSVRRWIDQGLLPVTDAVPAEIPGEALAAFAVTMANDPGDGFEHRSSARNSFVGIVTRVQVDGVMAQVDIQAGPHRVVSLLSAEAVRELQLEVGTTARASVKATNVVVELAGD</sequence>
<evidence type="ECO:0000256" key="1">
    <source>
        <dbReference type="PROSITE-ProRule" id="PRU01213"/>
    </source>
</evidence>
<dbReference type="InterPro" id="IPR005116">
    <property type="entry name" value="Transp-assoc_OB_typ1"/>
</dbReference>
<dbReference type="Pfam" id="PF03459">
    <property type="entry name" value="TOBE"/>
    <property type="match status" value="1"/>
</dbReference>
<evidence type="ECO:0000313" key="3">
    <source>
        <dbReference type="EMBL" id="MDT3315344.1"/>
    </source>
</evidence>
<feature type="domain" description="Mop" evidence="2">
    <location>
        <begin position="62"/>
        <end position="127"/>
    </location>
</feature>
<evidence type="ECO:0000259" key="2">
    <source>
        <dbReference type="PROSITE" id="PS51866"/>
    </source>
</evidence>
<evidence type="ECO:0000313" key="4">
    <source>
        <dbReference type="Proteomes" id="UP001251849"/>
    </source>
</evidence>
<organism evidence="3 4">
    <name type="scientific">Microbacterium gawkjiense</name>
    <dbReference type="NCBI Taxonomy" id="3067309"/>
    <lineage>
        <taxon>Bacteria</taxon>
        <taxon>Bacillati</taxon>
        <taxon>Actinomycetota</taxon>
        <taxon>Actinomycetes</taxon>
        <taxon>Micrococcales</taxon>
        <taxon>Microbacteriaceae</taxon>
        <taxon>Microbacterium</taxon>
    </lineage>
</organism>
<dbReference type="PROSITE" id="PS51866">
    <property type="entry name" value="MOP"/>
    <property type="match status" value="1"/>
</dbReference>
<gene>
    <name evidence="3" type="ORF">Q9S71_00750</name>
</gene>
<proteinExistence type="predicted"/>
<dbReference type="EMBL" id="JAUZVV010000001">
    <property type="protein sequence ID" value="MDT3315344.1"/>
    <property type="molecule type" value="Genomic_DNA"/>
</dbReference>